<evidence type="ECO:0000256" key="2">
    <source>
        <dbReference type="ARBA" id="ARBA00005745"/>
    </source>
</evidence>
<evidence type="ECO:0000256" key="6">
    <source>
        <dbReference type="ARBA" id="ARBA00023136"/>
    </source>
</evidence>
<evidence type="ECO:0000256" key="1">
    <source>
        <dbReference type="ARBA" id="ARBA00004651"/>
    </source>
</evidence>
<dbReference type="PANTHER" id="PTHR30012">
    <property type="entry name" value="GENERAL SECRETION PATHWAY PROTEIN"/>
    <property type="match status" value="1"/>
</dbReference>
<dbReference type="GeneID" id="44998586"/>
<sequence length="396" mass="46244">MKEYRYKAINMEGNVVKGESFSNSEYELIMELRHNKYFLISSKVIAKKKFIRNKKVSSKELYIFSKQMSYMMNAGFNICESLSIMYDKFQGNMRRIIKCIEKGIENGNSIYKSVQYCGDSIPYFFKSMLFIGEESGNLSEVFRNLGEYYKDQWKTEEKIKNATTYPAIVFAFTIIILVFLVSKVIPRFVETLNSLGGKLPKITEFILSVSFFIKDDFLGIIAFILIIYGISKKLLRVKKNRMKLDELKFRIPFLSEIYKNKIALRFSNTLYILIKSGIDIIKAMHIASKVLENTYAEKCIKDIIENLRNGKDFRESFQKINIFTRQTKNMLIMAEECGNIEEIMRNISDLYREQFKDDLKRIINFIEPCMIIFLAVFVGTVIISSILPMINIMNSI</sequence>
<gene>
    <name evidence="9" type="ordered locus">CA_C2104</name>
</gene>
<dbReference type="InterPro" id="IPR003004">
    <property type="entry name" value="GspF/PilC"/>
</dbReference>
<evidence type="ECO:0000256" key="7">
    <source>
        <dbReference type="SAM" id="Phobius"/>
    </source>
</evidence>
<evidence type="ECO:0000256" key="3">
    <source>
        <dbReference type="ARBA" id="ARBA00022475"/>
    </source>
</evidence>
<comment type="subcellular location">
    <subcellularLocation>
        <location evidence="1">Cell membrane</location>
        <topology evidence="1">Multi-pass membrane protein</topology>
    </subcellularLocation>
</comment>
<keyword evidence="4 7" id="KW-0812">Transmembrane</keyword>
<dbReference type="Proteomes" id="UP000000814">
    <property type="component" value="Chromosome"/>
</dbReference>
<dbReference type="HOGENOM" id="CLU_035032_0_0_9"/>
<evidence type="ECO:0000256" key="4">
    <source>
        <dbReference type="ARBA" id="ARBA00022692"/>
    </source>
</evidence>
<dbReference type="GO" id="GO:0005886">
    <property type="term" value="C:plasma membrane"/>
    <property type="evidence" value="ECO:0007669"/>
    <property type="project" value="UniProtKB-SubCell"/>
</dbReference>
<name>Q97HA8_CLOAB</name>
<dbReference type="OrthoDB" id="1936008at2"/>
<feature type="domain" description="Type II secretion system protein GspF" evidence="8">
    <location>
        <begin position="64"/>
        <end position="186"/>
    </location>
</feature>
<evidence type="ECO:0000313" key="10">
    <source>
        <dbReference type="Proteomes" id="UP000000814"/>
    </source>
</evidence>
<organism evidence="9 10">
    <name type="scientific">Clostridium acetobutylicum (strain ATCC 824 / DSM 792 / JCM 1419 / IAM 19013 / LMG 5710 / NBRC 13948 / NRRL B-527 / VKM B-1787 / 2291 / W)</name>
    <dbReference type="NCBI Taxonomy" id="272562"/>
    <lineage>
        <taxon>Bacteria</taxon>
        <taxon>Bacillati</taxon>
        <taxon>Bacillota</taxon>
        <taxon>Clostridia</taxon>
        <taxon>Eubacteriales</taxon>
        <taxon>Clostridiaceae</taxon>
        <taxon>Clostridium</taxon>
    </lineage>
</organism>
<dbReference type="KEGG" id="cac:CA_C2104"/>
<feature type="transmembrane region" description="Helical" evidence="7">
    <location>
        <begin position="164"/>
        <end position="185"/>
    </location>
</feature>
<dbReference type="RefSeq" id="WP_010965404.1">
    <property type="nucleotide sequence ID" value="NC_003030.1"/>
</dbReference>
<dbReference type="Gene3D" id="1.20.81.30">
    <property type="entry name" value="Type II secretion system (T2SS), domain F"/>
    <property type="match status" value="2"/>
</dbReference>
<dbReference type="STRING" id="272562.CA_C2104"/>
<dbReference type="Pfam" id="PF00482">
    <property type="entry name" value="T2SSF"/>
    <property type="match status" value="2"/>
</dbReference>
<comment type="similarity">
    <text evidence="2">Belongs to the GSP F family.</text>
</comment>
<feature type="domain" description="Type II secretion system protein GspF" evidence="8">
    <location>
        <begin position="266"/>
        <end position="388"/>
    </location>
</feature>
<dbReference type="eggNOG" id="COG1459">
    <property type="taxonomic scope" value="Bacteria"/>
</dbReference>
<dbReference type="EMBL" id="AE001437">
    <property type="protein sequence ID" value="AAK80063.1"/>
    <property type="molecule type" value="Genomic_DNA"/>
</dbReference>
<feature type="transmembrane region" description="Helical" evidence="7">
    <location>
        <begin position="369"/>
        <end position="390"/>
    </location>
</feature>
<reference evidence="9 10" key="1">
    <citation type="journal article" date="2001" name="J. Bacteriol.">
        <title>Genome sequence and comparative analysis of the solvent-producing bacterium Clostridium acetobutylicum.</title>
        <authorList>
            <person name="Nolling J."/>
            <person name="Breton G."/>
            <person name="Omelchenko M.V."/>
            <person name="Makarova K.S."/>
            <person name="Zeng Q."/>
            <person name="Gibson R."/>
            <person name="Lee H.M."/>
            <person name="Dubois J."/>
            <person name="Qiu D."/>
            <person name="Hitti J."/>
            <person name="Wolf Y.I."/>
            <person name="Tatusov R.L."/>
            <person name="Sabathe F."/>
            <person name="Doucette-Stamm L."/>
            <person name="Soucaille P."/>
            <person name="Daly M.J."/>
            <person name="Bennett G.N."/>
            <person name="Koonin E.V."/>
            <person name="Smith D.R."/>
        </authorList>
    </citation>
    <scope>NUCLEOTIDE SEQUENCE [LARGE SCALE GENOMIC DNA]</scope>
    <source>
        <strain evidence="10">ATCC 824 / DSM 792 / JCM 1419 / LMG 5710 / VKM B-1787</strain>
    </source>
</reference>
<dbReference type="PRINTS" id="PR00812">
    <property type="entry name" value="BCTERIALGSPF"/>
</dbReference>
<keyword evidence="3" id="KW-1003">Cell membrane</keyword>
<dbReference type="PATRIC" id="fig|272562.8.peg.2307"/>
<dbReference type="InterPro" id="IPR042094">
    <property type="entry name" value="T2SS_GspF_sf"/>
</dbReference>
<evidence type="ECO:0000259" key="8">
    <source>
        <dbReference type="Pfam" id="PF00482"/>
    </source>
</evidence>
<feature type="transmembrane region" description="Helical" evidence="7">
    <location>
        <begin position="205"/>
        <end position="231"/>
    </location>
</feature>
<dbReference type="PIR" id="D97159">
    <property type="entry name" value="D97159"/>
</dbReference>
<protein>
    <submittedName>
        <fullName evidence="9">General secretion pathway protein F</fullName>
    </submittedName>
</protein>
<dbReference type="AlphaFoldDB" id="Q97HA8"/>
<keyword evidence="6 7" id="KW-0472">Membrane</keyword>
<dbReference type="PANTHER" id="PTHR30012:SF0">
    <property type="entry name" value="TYPE II SECRETION SYSTEM PROTEIN F-RELATED"/>
    <property type="match status" value="1"/>
</dbReference>
<accession>Q97HA8</accession>
<keyword evidence="10" id="KW-1185">Reference proteome</keyword>
<keyword evidence="5 7" id="KW-1133">Transmembrane helix</keyword>
<evidence type="ECO:0000313" key="9">
    <source>
        <dbReference type="EMBL" id="AAK80063.1"/>
    </source>
</evidence>
<proteinExistence type="inferred from homology"/>
<evidence type="ECO:0000256" key="5">
    <source>
        <dbReference type="ARBA" id="ARBA00022989"/>
    </source>
</evidence>
<dbReference type="InterPro" id="IPR018076">
    <property type="entry name" value="T2SS_GspF_dom"/>
</dbReference>